<dbReference type="AlphaFoldDB" id="Q4A085"/>
<keyword evidence="3" id="KW-1185">Reference proteome</keyword>
<organism evidence="2 3">
    <name type="scientific">Staphylococcus saprophyticus subsp. saprophyticus (strain ATCC 15305 / DSM 20229 / NCIMB 8711 / NCTC 7292 / S-41)</name>
    <dbReference type="NCBI Taxonomy" id="342451"/>
    <lineage>
        <taxon>Bacteria</taxon>
        <taxon>Bacillati</taxon>
        <taxon>Bacillota</taxon>
        <taxon>Bacilli</taxon>
        <taxon>Bacillales</taxon>
        <taxon>Staphylococcaceae</taxon>
        <taxon>Staphylococcus</taxon>
    </lineage>
</organism>
<dbReference type="Pfam" id="PF23728">
    <property type="entry name" value="Tubby_C_like"/>
    <property type="match status" value="1"/>
</dbReference>
<protein>
    <recommendedName>
        <fullName evidence="1">Tubby C-terminal domain-containing protein</fullName>
    </recommendedName>
</protein>
<sequence length="181" mass="21201">MTHYYFKENFFNASSSAIEIYNDKEDVVFTIELFYTSAVQQTMAYLGNNKQNFEITDGQDTYRVLQEGAISGAIKKPFKTVWTVEKNNQPIGLFRSKMGLKPTMYFEGTQGDIIKFQSGFFSRSVKVTESNQEIMQTKSERFKFASRHDVYIETETYHPAMLILLFQVFYEFQEKQRKNAN</sequence>
<dbReference type="KEGG" id="ssp:SSP0384"/>
<proteinExistence type="predicted"/>
<evidence type="ECO:0000313" key="3">
    <source>
        <dbReference type="Proteomes" id="UP000006371"/>
    </source>
</evidence>
<dbReference type="RefSeq" id="WP_011302359.1">
    <property type="nucleotide sequence ID" value="NC_007350.1"/>
</dbReference>
<gene>
    <name evidence="2" type="ordered locus">SSP0384</name>
</gene>
<dbReference type="OrthoDB" id="2388743at2"/>
<dbReference type="HOGENOM" id="CLU_1517037_0_0_9"/>
<evidence type="ECO:0000313" key="2">
    <source>
        <dbReference type="EMBL" id="BAE17529.1"/>
    </source>
</evidence>
<feature type="domain" description="Tubby C-terminal" evidence="1">
    <location>
        <begin position="4"/>
        <end position="170"/>
    </location>
</feature>
<evidence type="ECO:0000259" key="1">
    <source>
        <dbReference type="Pfam" id="PF23728"/>
    </source>
</evidence>
<dbReference type="Proteomes" id="UP000006371">
    <property type="component" value="Chromosome"/>
</dbReference>
<dbReference type="InterPro" id="IPR056944">
    <property type="entry name" value="Tubby_C-like"/>
</dbReference>
<dbReference type="GeneID" id="3617204"/>
<accession>Q4A085</accession>
<dbReference type="PATRIC" id="fig|342451.11.peg.389"/>
<reference evidence="2 3" key="1">
    <citation type="journal article" date="2005" name="Proc. Natl. Acad. Sci. U.S.A.">
        <title>Whole genome sequence of Staphylococcus saprophyticus reveals the pathogenesis of uncomplicated urinary tract infection.</title>
        <authorList>
            <person name="Kuroda M."/>
            <person name="Yamashita A."/>
            <person name="Hirakawa H."/>
            <person name="Kumano M."/>
            <person name="Morikawa K."/>
            <person name="Higashide M."/>
            <person name="Maruyama A."/>
            <person name="Inose Y."/>
            <person name="Matoba K."/>
            <person name="Toh H."/>
            <person name="Kuhara S."/>
            <person name="Hattori M."/>
            <person name="Ohta T."/>
        </authorList>
    </citation>
    <scope>NUCLEOTIDE SEQUENCE [LARGE SCALE GENOMIC DNA]</scope>
    <source>
        <strain evidence="3">ATCC 15305 / DSM 20229 / NCIMB 8711 / NCTC 7292 / S-41</strain>
    </source>
</reference>
<dbReference type="eggNOG" id="ENOG5033W9W">
    <property type="taxonomic scope" value="Bacteria"/>
</dbReference>
<name>Q4A085_STAS1</name>
<dbReference type="EMBL" id="AP008934">
    <property type="protein sequence ID" value="BAE17529.1"/>
    <property type="molecule type" value="Genomic_DNA"/>
</dbReference>